<dbReference type="SUPFAM" id="SSF47095">
    <property type="entry name" value="HMG-box"/>
    <property type="match status" value="1"/>
</dbReference>
<dbReference type="AlphaFoldDB" id="A0A9W8XF35"/>
<feature type="region of interest" description="Disordered" evidence="2">
    <location>
        <begin position="468"/>
        <end position="613"/>
    </location>
</feature>
<name>A0A9W8XF35_9PLEO</name>
<comment type="caution">
    <text evidence="4">The sequence shown here is derived from an EMBL/GenBank/DDBJ whole genome shotgun (WGS) entry which is preliminary data.</text>
</comment>
<dbReference type="GO" id="GO:0003677">
    <property type="term" value="F:DNA binding"/>
    <property type="evidence" value="ECO:0007669"/>
    <property type="project" value="UniProtKB-UniRule"/>
</dbReference>
<sequence>MAESIEELIDEFFDKLVDEDELKVPQTCVELLPGTDRSLIRAILGGYWEPAQKQLMQRDSTEKLKVNADGLRKLIEAGDSPFKEFPAGKRITAKAYRIDPEEVEGLCPVVLEFVIDSIPGFLDSQAALKPTASLPALNTTNPLPALEVPAISAKRYSYSEALIKAQLDALLRNDQFTDSRGQRMRNFLEDFLPANDGTDERAGTATSPKVHDNTVLRSAPLAPFVYKDYCEKKWSIAIESIVVRATIDRNSNSGMLDGSVLGSEIEVQGAVPVEHHDSSLDVPPMEESHGPNKRYLHSDLSSLRTMNEQITVHLRMALNQPGAGDHCNTEDSKRTKTDTTVIRPAKNVWGLWSWVLRERLNEKYPSMVKGDINEWLGAIWKHVTRRKSLPILATEDKMRYMSEEATVFHDGTIKQALSNKFDVLLLEIARRCSLGQVARDAINHGKYKPADLDKADTEMEAEQIEDARQDRIEEAPPRSADQPSGSGSHARVFPGPQPSQRHAQFARQGDLGSHALSPRKRHLSETSQSQNGPTPKVPRRSIHYGPSPASHGAWSSTAPAATDAPSAAQTLPSSSLRTSSSGWRHGQPFELIPSDDDEDSECDDKGSATSTGA</sequence>
<evidence type="ECO:0000313" key="4">
    <source>
        <dbReference type="EMBL" id="KAJ4348081.1"/>
    </source>
</evidence>
<dbReference type="RefSeq" id="XP_056067469.1">
    <property type="nucleotide sequence ID" value="XM_056218204.1"/>
</dbReference>
<proteinExistence type="predicted"/>
<feature type="DNA-binding region" description="HMG box" evidence="1">
    <location>
        <begin position="342"/>
        <end position="408"/>
    </location>
</feature>
<feature type="compositionally biased region" description="Acidic residues" evidence="2">
    <location>
        <begin position="593"/>
        <end position="602"/>
    </location>
</feature>
<gene>
    <name evidence="4" type="ORF">N0V89_009453</name>
</gene>
<organism evidence="4 5">
    <name type="scientific">Didymosphaeria variabile</name>
    <dbReference type="NCBI Taxonomy" id="1932322"/>
    <lineage>
        <taxon>Eukaryota</taxon>
        <taxon>Fungi</taxon>
        <taxon>Dikarya</taxon>
        <taxon>Ascomycota</taxon>
        <taxon>Pezizomycotina</taxon>
        <taxon>Dothideomycetes</taxon>
        <taxon>Pleosporomycetidae</taxon>
        <taxon>Pleosporales</taxon>
        <taxon>Massarineae</taxon>
        <taxon>Didymosphaeriaceae</taxon>
        <taxon>Didymosphaeria</taxon>
    </lineage>
</organism>
<feature type="compositionally biased region" description="Low complexity" evidence="2">
    <location>
        <begin position="553"/>
        <end position="581"/>
    </location>
</feature>
<evidence type="ECO:0000256" key="2">
    <source>
        <dbReference type="SAM" id="MobiDB-lite"/>
    </source>
</evidence>
<dbReference type="PROSITE" id="PS50118">
    <property type="entry name" value="HMG_BOX_2"/>
    <property type="match status" value="1"/>
</dbReference>
<keyword evidence="1" id="KW-0238">DNA-binding</keyword>
<evidence type="ECO:0000256" key="1">
    <source>
        <dbReference type="PROSITE-ProRule" id="PRU00267"/>
    </source>
</evidence>
<dbReference type="GO" id="GO:0005634">
    <property type="term" value="C:nucleus"/>
    <property type="evidence" value="ECO:0007669"/>
    <property type="project" value="UniProtKB-UniRule"/>
</dbReference>
<dbReference type="GeneID" id="80912983"/>
<dbReference type="EMBL" id="JAPEUX010000007">
    <property type="protein sequence ID" value="KAJ4348081.1"/>
    <property type="molecule type" value="Genomic_DNA"/>
</dbReference>
<evidence type="ECO:0000259" key="3">
    <source>
        <dbReference type="PROSITE" id="PS50118"/>
    </source>
</evidence>
<dbReference type="Proteomes" id="UP001140513">
    <property type="component" value="Unassembled WGS sequence"/>
</dbReference>
<keyword evidence="5" id="KW-1185">Reference proteome</keyword>
<feature type="domain" description="HMG box" evidence="3">
    <location>
        <begin position="342"/>
        <end position="408"/>
    </location>
</feature>
<reference evidence="4" key="1">
    <citation type="submission" date="2022-10" db="EMBL/GenBank/DDBJ databases">
        <title>Tapping the CABI collections for fungal endophytes: first genome assemblies for Collariella, Neodidymelliopsis, Ascochyta clinopodiicola, Didymella pomorum, Didymosphaeria variabile, Neocosmospora piperis and Neocucurbitaria cava.</title>
        <authorList>
            <person name="Hill R."/>
        </authorList>
    </citation>
    <scope>NUCLEOTIDE SEQUENCE</scope>
    <source>
        <strain evidence="4">IMI 356815</strain>
    </source>
</reference>
<dbReference type="InterPro" id="IPR009071">
    <property type="entry name" value="HMG_box_dom"/>
</dbReference>
<evidence type="ECO:0000313" key="5">
    <source>
        <dbReference type="Proteomes" id="UP001140513"/>
    </source>
</evidence>
<keyword evidence="1" id="KW-0539">Nucleus</keyword>
<protein>
    <recommendedName>
        <fullName evidence="3">HMG box domain-containing protein</fullName>
    </recommendedName>
</protein>
<accession>A0A9W8XF35</accession>
<dbReference type="InterPro" id="IPR036910">
    <property type="entry name" value="HMG_box_dom_sf"/>
</dbReference>